<proteinExistence type="predicted"/>
<reference evidence="1" key="1">
    <citation type="journal article" date="2023" name="Mol. Phylogenet. Evol.">
        <title>Genome-scale phylogeny and comparative genomics of the fungal order Sordariales.</title>
        <authorList>
            <person name="Hensen N."/>
            <person name="Bonometti L."/>
            <person name="Westerberg I."/>
            <person name="Brannstrom I.O."/>
            <person name="Guillou S."/>
            <person name="Cros-Aarteil S."/>
            <person name="Calhoun S."/>
            <person name="Haridas S."/>
            <person name="Kuo A."/>
            <person name="Mondo S."/>
            <person name="Pangilinan J."/>
            <person name="Riley R."/>
            <person name="LaButti K."/>
            <person name="Andreopoulos B."/>
            <person name="Lipzen A."/>
            <person name="Chen C."/>
            <person name="Yan M."/>
            <person name="Daum C."/>
            <person name="Ng V."/>
            <person name="Clum A."/>
            <person name="Steindorff A."/>
            <person name="Ohm R.A."/>
            <person name="Martin F."/>
            <person name="Silar P."/>
            <person name="Natvig D.O."/>
            <person name="Lalanne C."/>
            <person name="Gautier V."/>
            <person name="Ament-Velasquez S.L."/>
            <person name="Kruys A."/>
            <person name="Hutchinson M.I."/>
            <person name="Powell A.J."/>
            <person name="Barry K."/>
            <person name="Miller A.N."/>
            <person name="Grigoriev I.V."/>
            <person name="Debuchy R."/>
            <person name="Gladieux P."/>
            <person name="Hiltunen Thoren M."/>
            <person name="Johannesson H."/>
        </authorList>
    </citation>
    <scope>NUCLEOTIDE SEQUENCE</scope>
    <source>
        <strain evidence="1">CBS 626.80</strain>
    </source>
</reference>
<dbReference type="AlphaFoldDB" id="A0AAN6P2M3"/>
<evidence type="ECO:0000313" key="2">
    <source>
        <dbReference type="Proteomes" id="UP001303222"/>
    </source>
</evidence>
<dbReference type="EMBL" id="MU859066">
    <property type="protein sequence ID" value="KAK3956431.1"/>
    <property type="molecule type" value="Genomic_DNA"/>
</dbReference>
<organism evidence="1 2">
    <name type="scientific">Pseudoneurospora amorphoporcata</name>
    <dbReference type="NCBI Taxonomy" id="241081"/>
    <lineage>
        <taxon>Eukaryota</taxon>
        <taxon>Fungi</taxon>
        <taxon>Dikarya</taxon>
        <taxon>Ascomycota</taxon>
        <taxon>Pezizomycotina</taxon>
        <taxon>Sordariomycetes</taxon>
        <taxon>Sordariomycetidae</taxon>
        <taxon>Sordariales</taxon>
        <taxon>Sordariaceae</taxon>
        <taxon>Pseudoneurospora</taxon>
    </lineage>
</organism>
<name>A0AAN6P2M3_9PEZI</name>
<reference evidence="1" key="2">
    <citation type="submission" date="2023-06" db="EMBL/GenBank/DDBJ databases">
        <authorList>
            <consortium name="Lawrence Berkeley National Laboratory"/>
            <person name="Mondo S.J."/>
            <person name="Hensen N."/>
            <person name="Bonometti L."/>
            <person name="Westerberg I."/>
            <person name="Brannstrom I.O."/>
            <person name="Guillou S."/>
            <person name="Cros-Aarteil S."/>
            <person name="Calhoun S."/>
            <person name="Haridas S."/>
            <person name="Kuo A."/>
            <person name="Pangilinan J."/>
            <person name="Riley R."/>
            <person name="Labutti K."/>
            <person name="Andreopoulos B."/>
            <person name="Lipzen A."/>
            <person name="Chen C."/>
            <person name="Yanf M."/>
            <person name="Daum C."/>
            <person name="Ng V."/>
            <person name="Clum A."/>
            <person name="Steindorff A."/>
            <person name="Ohm R."/>
            <person name="Martin F."/>
            <person name="Silar P."/>
            <person name="Natvig D."/>
            <person name="Lalanne C."/>
            <person name="Gautier V."/>
            <person name="Ament-Velasquez S.L."/>
            <person name="Kruys A."/>
            <person name="Hutchinson M.I."/>
            <person name="Powell A.J."/>
            <person name="Barry K."/>
            <person name="Miller A.N."/>
            <person name="Grigoriev I.V."/>
            <person name="Debuchy R."/>
            <person name="Gladieux P."/>
            <person name="Thoren M.H."/>
            <person name="Johannesson H."/>
        </authorList>
    </citation>
    <scope>NUCLEOTIDE SEQUENCE</scope>
    <source>
        <strain evidence="1">CBS 626.80</strain>
    </source>
</reference>
<protein>
    <submittedName>
        <fullName evidence="1">Uncharacterized protein</fullName>
    </submittedName>
</protein>
<comment type="caution">
    <text evidence="1">The sequence shown here is derived from an EMBL/GenBank/DDBJ whole genome shotgun (WGS) entry which is preliminary data.</text>
</comment>
<evidence type="ECO:0000313" key="1">
    <source>
        <dbReference type="EMBL" id="KAK3956431.1"/>
    </source>
</evidence>
<accession>A0AAN6P2M3</accession>
<gene>
    <name evidence="1" type="ORF">QBC32DRAFT_137827</name>
</gene>
<dbReference type="Proteomes" id="UP001303222">
    <property type="component" value="Unassembled WGS sequence"/>
</dbReference>
<keyword evidence="2" id="KW-1185">Reference proteome</keyword>
<sequence>MFSTSKNEFSLLGAFLMGLLWLLSTLAARAVELLDATLLCPAQKAAVMCFDQFCIGPLLIIVDAVTDTHCRSTIRPFATLSRLATSLSNTIIDWLHTAPSIPDKRPGSSYISCATQTSDDDNTSTMLEFFGDGLNHLAEFFDAGLKSVMSPFDGNTLKTSTPSLVALPSTPVRQQCSLAYQQKSTSPSILDCSDDDAA</sequence>